<name>A0A9D1VW75_9FIRM</name>
<dbReference type="Proteomes" id="UP000824243">
    <property type="component" value="Unassembled WGS sequence"/>
</dbReference>
<sequence length="55" mass="6080">ATVTCNCGNTFVTGSTKENIHVEICSKCHPFYTGQQKAAQARGRVDKFNKKYGIK</sequence>
<dbReference type="SUPFAM" id="SSF143800">
    <property type="entry name" value="L28p-like"/>
    <property type="match status" value="1"/>
</dbReference>
<reference evidence="5" key="1">
    <citation type="journal article" date="2021" name="PeerJ">
        <title>Extensive microbial diversity within the chicken gut microbiome revealed by metagenomics and culture.</title>
        <authorList>
            <person name="Gilroy R."/>
            <person name="Ravi A."/>
            <person name="Getino M."/>
            <person name="Pursley I."/>
            <person name="Horton D.L."/>
            <person name="Alikhan N.F."/>
            <person name="Baker D."/>
            <person name="Gharbi K."/>
            <person name="Hall N."/>
            <person name="Watson M."/>
            <person name="Adriaenssens E.M."/>
            <person name="Foster-Nyarko E."/>
            <person name="Jarju S."/>
            <person name="Secka A."/>
            <person name="Antonio M."/>
            <person name="Oren A."/>
            <person name="Chaudhuri R.R."/>
            <person name="La Ragione R."/>
            <person name="Hildebrand F."/>
            <person name="Pallen M.J."/>
        </authorList>
    </citation>
    <scope>NUCLEOTIDE SEQUENCE</scope>
    <source>
        <strain evidence="5">ChiSjej5B23-15282</strain>
    </source>
</reference>
<keyword evidence="2 4" id="KW-0687">Ribonucleoprotein</keyword>
<feature type="non-terminal residue" evidence="5">
    <location>
        <position position="1"/>
    </location>
</feature>
<dbReference type="GO" id="GO:0006412">
    <property type="term" value="P:translation"/>
    <property type="evidence" value="ECO:0007669"/>
    <property type="project" value="InterPro"/>
</dbReference>
<dbReference type="EMBL" id="DXFA01000070">
    <property type="protein sequence ID" value="HIX48104.1"/>
    <property type="molecule type" value="Genomic_DNA"/>
</dbReference>
<reference evidence="5" key="2">
    <citation type="submission" date="2021-04" db="EMBL/GenBank/DDBJ databases">
        <authorList>
            <person name="Gilroy R."/>
        </authorList>
    </citation>
    <scope>NUCLEOTIDE SEQUENCE</scope>
    <source>
        <strain evidence="5">ChiSjej5B23-15282</strain>
    </source>
</reference>
<dbReference type="PANTHER" id="PTHR33280:SF1">
    <property type="entry name" value="LARGE RIBOSOMAL SUBUNIT PROTEIN BL31C"/>
    <property type="match status" value="1"/>
</dbReference>
<dbReference type="Pfam" id="PF01197">
    <property type="entry name" value="Ribosomal_L31"/>
    <property type="match status" value="1"/>
</dbReference>
<evidence type="ECO:0000256" key="3">
    <source>
        <dbReference type="ARBA" id="ARBA00035490"/>
    </source>
</evidence>
<dbReference type="NCBIfam" id="NF000612">
    <property type="entry name" value="PRK00019.1"/>
    <property type="match status" value="1"/>
</dbReference>
<dbReference type="InterPro" id="IPR042105">
    <property type="entry name" value="Ribosomal_bL31_sf"/>
</dbReference>
<evidence type="ECO:0000256" key="4">
    <source>
        <dbReference type="RuleBase" id="RU000564"/>
    </source>
</evidence>
<organism evidence="5 6">
    <name type="scientific">Candidatus Mediterraneibacter caccavium</name>
    <dbReference type="NCBI Taxonomy" id="2838661"/>
    <lineage>
        <taxon>Bacteria</taxon>
        <taxon>Bacillati</taxon>
        <taxon>Bacillota</taxon>
        <taxon>Clostridia</taxon>
        <taxon>Lachnospirales</taxon>
        <taxon>Lachnospiraceae</taxon>
        <taxon>Mediterraneibacter</taxon>
    </lineage>
</organism>
<dbReference type="GO" id="GO:0003735">
    <property type="term" value="F:structural constituent of ribosome"/>
    <property type="evidence" value="ECO:0007669"/>
    <property type="project" value="InterPro"/>
</dbReference>
<comment type="similarity">
    <text evidence="4">Belongs to the bacterial ribosomal protein bL31 family.</text>
</comment>
<evidence type="ECO:0000313" key="6">
    <source>
        <dbReference type="Proteomes" id="UP000824243"/>
    </source>
</evidence>
<dbReference type="NCBIfam" id="TIGR00105">
    <property type="entry name" value="L31"/>
    <property type="match status" value="1"/>
</dbReference>
<evidence type="ECO:0000256" key="1">
    <source>
        <dbReference type="ARBA" id="ARBA00022980"/>
    </source>
</evidence>
<dbReference type="GO" id="GO:0005840">
    <property type="term" value="C:ribosome"/>
    <property type="evidence" value="ECO:0007669"/>
    <property type="project" value="UniProtKB-KW"/>
</dbReference>
<dbReference type="AlphaFoldDB" id="A0A9D1VW75"/>
<dbReference type="Gene3D" id="4.10.830.30">
    <property type="entry name" value="Ribosomal protein L31"/>
    <property type="match status" value="1"/>
</dbReference>
<evidence type="ECO:0000313" key="5">
    <source>
        <dbReference type="EMBL" id="HIX48104.1"/>
    </source>
</evidence>
<keyword evidence="1 4" id="KW-0689">Ribosomal protein</keyword>
<proteinExistence type="inferred from homology"/>
<dbReference type="GO" id="GO:1990904">
    <property type="term" value="C:ribonucleoprotein complex"/>
    <property type="evidence" value="ECO:0007669"/>
    <property type="project" value="UniProtKB-KW"/>
</dbReference>
<comment type="caution">
    <text evidence="5">The sequence shown here is derived from an EMBL/GenBank/DDBJ whole genome shotgun (WGS) entry which is preliminary data.</text>
</comment>
<evidence type="ECO:0000256" key="2">
    <source>
        <dbReference type="ARBA" id="ARBA00023274"/>
    </source>
</evidence>
<dbReference type="InterPro" id="IPR034704">
    <property type="entry name" value="Ribosomal_bL28/bL31-like_sf"/>
</dbReference>
<protein>
    <recommendedName>
        <fullName evidence="3 4">50S ribosomal protein L31</fullName>
    </recommendedName>
</protein>
<dbReference type="InterPro" id="IPR002150">
    <property type="entry name" value="Ribosomal_bL31"/>
</dbReference>
<dbReference type="PANTHER" id="PTHR33280">
    <property type="entry name" value="50S RIBOSOMAL PROTEIN L31, CHLOROPLASTIC"/>
    <property type="match status" value="1"/>
</dbReference>
<dbReference type="PROSITE" id="PS01143">
    <property type="entry name" value="RIBOSOMAL_L31"/>
    <property type="match status" value="1"/>
</dbReference>
<gene>
    <name evidence="5" type="primary">rpmE</name>
    <name evidence="5" type="ORF">H9981_03685</name>
</gene>
<dbReference type="PRINTS" id="PR01249">
    <property type="entry name" value="RIBOSOMALL31"/>
</dbReference>
<accession>A0A9D1VW75</accession>